<keyword evidence="2" id="KW-1185">Reference proteome</keyword>
<protein>
    <submittedName>
        <fullName evidence="1">Uncharacterized protein</fullName>
    </submittedName>
</protein>
<dbReference type="EMBL" id="CP003944">
    <property type="protein sequence ID" value="AFZ50159.1"/>
    <property type="molecule type" value="Genomic_DNA"/>
</dbReference>
<proteinExistence type="predicted"/>
<sequence length="37" mass="4111">MDSQKTDTLCLHLLTIFVDNASGGFFTFFAEILSDLV</sequence>
<gene>
    <name evidence="1" type="ORF">Dacsa_1474</name>
</gene>
<organism evidence="1 2">
    <name type="scientific">Dactylococcopsis salina (strain PCC 8305)</name>
    <name type="common">Myxobactron salinum</name>
    <dbReference type="NCBI Taxonomy" id="13035"/>
    <lineage>
        <taxon>Bacteria</taxon>
        <taxon>Bacillati</taxon>
        <taxon>Cyanobacteriota</taxon>
        <taxon>Cyanophyceae</taxon>
        <taxon>Nodosilineales</taxon>
        <taxon>Cymatolegaceae</taxon>
        <taxon>Dactylococcopsis</taxon>
    </lineage>
</organism>
<reference evidence="1" key="1">
    <citation type="submission" date="2012-04" db="EMBL/GenBank/DDBJ databases">
        <title>Finished genome of Dactylococcopsis salina PCC 8305.</title>
        <authorList>
            <consortium name="US DOE Joint Genome Institute"/>
            <person name="Gugger M."/>
            <person name="Coursin T."/>
            <person name="Rippka R."/>
            <person name="Tandeau De Marsac N."/>
            <person name="Huntemann M."/>
            <person name="Wei C.-L."/>
            <person name="Han J."/>
            <person name="Detter J.C."/>
            <person name="Han C."/>
            <person name="Tapia R."/>
            <person name="Daligault H."/>
            <person name="Chen A."/>
            <person name="Krypides N."/>
            <person name="Mavromatis K."/>
            <person name="Markowitz V."/>
            <person name="Szeto E."/>
            <person name="Ivanova N."/>
            <person name="Ovchinnikova G."/>
            <person name="Pagani I."/>
            <person name="Pati A."/>
            <person name="Goodwin L."/>
            <person name="Peters L."/>
            <person name="Pitluck S."/>
            <person name="Woyke T."/>
            <person name="Kerfeld C."/>
        </authorList>
    </citation>
    <scope>NUCLEOTIDE SEQUENCE [LARGE SCALE GENOMIC DNA]</scope>
    <source>
        <strain evidence="1">PCC 8305</strain>
    </source>
</reference>
<evidence type="ECO:0000313" key="1">
    <source>
        <dbReference type="EMBL" id="AFZ50159.1"/>
    </source>
</evidence>
<accession>K9YTD1</accession>
<dbReference type="HOGENOM" id="CLU_3342820_0_0_3"/>
<name>K9YTD1_DACS8</name>
<dbReference type="Proteomes" id="UP000010482">
    <property type="component" value="Chromosome"/>
</dbReference>
<dbReference type="KEGG" id="dsl:Dacsa_1474"/>
<dbReference type="AlphaFoldDB" id="K9YTD1"/>
<evidence type="ECO:0000313" key="2">
    <source>
        <dbReference type="Proteomes" id="UP000010482"/>
    </source>
</evidence>